<sequence>MIKITLFQDEYCNGEWVEIDRLLNGFIRAESINIEVIDIKYNSLNTMRTHNTALRILRKDLRSLGREDEIVILNGVRGRNETYVATRETEYFTNESIKEVHYAGDNKEAAFSKIDGTSGNRLILDVCFDGLRIKSFIKIHNGELLINWAAQRKRLKTTMPN</sequence>
<proteinExistence type="predicted"/>
<dbReference type="RefSeq" id="WP_039254805.1">
    <property type="nucleotide sequence ID" value="NZ_CP015443.1"/>
</dbReference>
<name>A0ABC8D9B7_BACVE</name>
<evidence type="ECO:0000313" key="1">
    <source>
        <dbReference type="EMBL" id="AWX72502.1"/>
    </source>
</evidence>
<accession>A0ABC8D9B7</accession>
<evidence type="ECO:0000313" key="2">
    <source>
        <dbReference type="Proteomes" id="UP000250069"/>
    </source>
</evidence>
<organism evidence="1 2">
    <name type="scientific">Bacillus velezensis</name>
    <dbReference type="NCBI Taxonomy" id="492670"/>
    <lineage>
        <taxon>Bacteria</taxon>
        <taxon>Bacillati</taxon>
        <taxon>Bacillota</taxon>
        <taxon>Bacilli</taxon>
        <taxon>Bacillales</taxon>
        <taxon>Bacillaceae</taxon>
        <taxon>Bacillus</taxon>
        <taxon>Bacillus amyloliquefaciens group</taxon>
    </lineage>
</organism>
<dbReference type="Proteomes" id="UP000250069">
    <property type="component" value="Chromosome"/>
</dbReference>
<dbReference type="EMBL" id="CP030150">
    <property type="protein sequence ID" value="AWX72502.1"/>
    <property type="molecule type" value="Genomic_DNA"/>
</dbReference>
<protein>
    <submittedName>
        <fullName evidence="1">Uncharacterized protein</fullName>
    </submittedName>
</protein>
<reference evidence="1 2" key="1">
    <citation type="submission" date="2018-06" db="EMBL/GenBank/DDBJ databases">
        <title>Complete Genome Sequence of Bacillus velezensis DSYZ, a Plant Growth-Promoting Rhizobacterium with Antifungal Activity.</title>
        <authorList>
            <person name="Du B."/>
            <person name="Ding Y."/>
            <person name="Liu K."/>
            <person name="Yao L."/>
            <person name="Wang C."/>
            <person name="Li H."/>
            <person name="Liu H."/>
        </authorList>
    </citation>
    <scope>NUCLEOTIDE SEQUENCE [LARGE SCALE GENOMIC DNA]</scope>
    <source>
        <strain evidence="1 2">DSYZ</strain>
    </source>
</reference>
<dbReference type="AlphaFoldDB" id="A0ABC8D9B7"/>
<gene>
    <name evidence="1" type="ORF">BVDSYZ_10885</name>
</gene>